<gene>
    <name evidence="1" type="ORF">P5673_020069</name>
</gene>
<reference evidence="1" key="2">
    <citation type="journal article" date="2023" name="Science">
        <title>Genomic signatures of disease resistance in endangered staghorn corals.</title>
        <authorList>
            <person name="Vollmer S.V."/>
            <person name="Selwyn J.D."/>
            <person name="Despard B.A."/>
            <person name="Roesel C.L."/>
        </authorList>
    </citation>
    <scope>NUCLEOTIDE SEQUENCE</scope>
    <source>
        <strain evidence="1">K2</strain>
    </source>
</reference>
<dbReference type="EMBL" id="JARQWQ010000048">
    <property type="protein sequence ID" value="KAK2557704.1"/>
    <property type="molecule type" value="Genomic_DNA"/>
</dbReference>
<name>A0AAD9V1C8_ACRCE</name>
<dbReference type="Proteomes" id="UP001249851">
    <property type="component" value="Unassembled WGS sequence"/>
</dbReference>
<keyword evidence="2" id="KW-1185">Reference proteome</keyword>
<protein>
    <submittedName>
        <fullName evidence="1">Uncharacterized protein</fullName>
    </submittedName>
</protein>
<reference evidence="1" key="1">
    <citation type="journal article" date="2023" name="G3 (Bethesda)">
        <title>Whole genome assembly and annotation of the endangered Caribbean coral Acropora cervicornis.</title>
        <authorList>
            <person name="Selwyn J.D."/>
            <person name="Vollmer S.V."/>
        </authorList>
    </citation>
    <scope>NUCLEOTIDE SEQUENCE</scope>
    <source>
        <strain evidence="1">K2</strain>
    </source>
</reference>
<comment type="caution">
    <text evidence="1">The sequence shown here is derived from an EMBL/GenBank/DDBJ whole genome shotgun (WGS) entry which is preliminary data.</text>
</comment>
<proteinExistence type="predicted"/>
<evidence type="ECO:0000313" key="2">
    <source>
        <dbReference type="Proteomes" id="UP001249851"/>
    </source>
</evidence>
<accession>A0AAD9V1C8</accession>
<evidence type="ECO:0000313" key="1">
    <source>
        <dbReference type="EMBL" id="KAK2557704.1"/>
    </source>
</evidence>
<sequence>MSISYFVKGTDLLIADTLRRAHQDDSGNNQGDRARIMKVSVFGDIPEKRLDEIREATSCDASL</sequence>
<dbReference type="AlphaFoldDB" id="A0AAD9V1C8"/>
<organism evidence="1 2">
    <name type="scientific">Acropora cervicornis</name>
    <name type="common">Staghorn coral</name>
    <dbReference type="NCBI Taxonomy" id="6130"/>
    <lineage>
        <taxon>Eukaryota</taxon>
        <taxon>Metazoa</taxon>
        <taxon>Cnidaria</taxon>
        <taxon>Anthozoa</taxon>
        <taxon>Hexacorallia</taxon>
        <taxon>Scleractinia</taxon>
        <taxon>Astrocoeniina</taxon>
        <taxon>Acroporidae</taxon>
        <taxon>Acropora</taxon>
    </lineage>
</organism>